<evidence type="ECO:0000313" key="3">
    <source>
        <dbReference type="Proteomes" id="UP000007077"/>
    </source>
</evidence>
<feature type="region of interest" description="Disordered" evidence="1">
    <location>
        <begin position="102"/>
        <end position="128"/>
    </location>
</feature>
<dbReference type="Proteomes" id="UP000007077">
    <property type="component" value="Chromosome"/>
</dbReference>
<reference evidence="2 3" key="1">
    <citation type="journal article" date="2010" name="Stand. Genomic Sci.">
        <title>Complete genome sequence of Marinobacter adhaerens type strain (HP15), a diatom-interacting marine microorganism.</title>
        <authorList>
            <person name="Gardes A."/>
            <person name="Kaeppel E."/>
            <person name="Shehzad A."/>
            <person name="Seebah S."/>
            <person name="Teeling H."/>
            <person name="Yarza P."/>
            <person name="Glockner F.O."/>
            <person name="Grossart H.P."/>
            <person name="Ullrich M.S."/>
        </authorList>
    </citation>
    <scope>NUCLEOTIDE SEQUENCE [LARGE SCALE GENOMIC DNA]</scope>
    <source>
        <strain evidence="3">DSM 23420 / HP15</strain>
    </source>
</reference>
<dbReference type="PATRIC" id="fig|225937.3.peg.3749"/>
<organism evidence="2 3">
    <name type="scientific">Marinobacter adhaerens (strain DSM 23420 / HP15)</name>
    <dbReference type="NCBI Taxonomy" id="225937"/>
    <lineage>
        <taxon>Bacteria</taxon>
        <taxon>Pseudomonadati</taxon>
        <taxon>Pseudomonadota</taxon>
        <taxon>Gammaproteobacteria</taxon>
        <taxon>Pseudomonadales</taxon>
        <taxon>Marinobacteraceae</taxon>
        <taxon>Marinobacter</taxon>
    </lineage>
</organism>
<proteinExistence type="predicted"/>
<name>E4PI00_MARAH</name>
<dbReference type="HOGENOM" id="CLU_1956945_0_0_6"/>
<evidence type="ECO:0000256" key="1">
    <source>
        <dbReference type="SAM" id="MobiDB-lite"/>
    </source>
</evidence>
<protein>
    <submittedName>
        <fullName evidence="2">Uncharacterized protein</fullName>
    </submittedName>
</protein>
<dbReference type="EMBL" id="CP001978">
    <property type="protein sequence ID" value="ADP99486.1"/>
    <property type="molecule type" value="Genomic_DNA"/>
</dbReference>
<gene>
    <name evidence="2" type="ordered locus">HP15_3722</name>
</gene>
<dbReference type="STRING" id="225937.HP15_3722"/>
<sequence length="128" mass="14522">MILRKRVDRQWKKVQQPVIAEGRYFQSLRKRVRLIEQNIQNPLKQRERGCNQGIRQTMVSQDPTHHCGARGAIVMRATFYQRGNAGLICGRHKTFPALPGHGDLRHGIQPGDTGGFPSQHRTGQDLGC</sequence>
<dbReference type="AlphaFoldDB" id="E4PI00"/>
<evidence type="ECO:0000313" key="2">
    <source>
        <dbReference type="EMBL" id="ADP99486.1"/>
    </source>
</evidence>
<reference evidence="3" key="2">
    <citation type="submission" date="2010-02" db="EMBL/GenBank/DDBJ databases">
        <title>Complete genome sequence of Marinobacter adhaerens type strain (HP15).</title>
        <authorList>
            <person name="Gaerdes A.A.M."/>
            <person name="Kaeppel E."/>
            <person name="Shezad A."/>
            <person name="Seebah S."/>
            <person name="Teeling H."/>
            <person name="Yarza P."/>
            <person name="Gloeckner F.O."/>
            <person name="Ullrich M.S."/>
        </authorList>
    </citation>
    <scope>NUCLEOTIDE SEQUENCE [LARGE SCALE GENOMIC DNA]</scope>
    <source>
        <strain evidence="3">DSM 23420 / HP15</strain>
    </source>
</reference>
<dbReference type="KEGG" id="mad:HP15_3722"/>
<accession>E4PI00</accession>